<dbReference type="RefSeq" id="WP_012087616.1">
    <property type="nucleotide sequence ID" value="NC_009664.2"/>
</dbReference>
<evidence type="ECO:0000313" key="2">
    <source>
        <dbReference type="Proteomes" id="UP000001116"/>
    </source>
</evidence>
<dbReference type="AlphaFoldDB" id="A6WBG1"/>
<dbReference type="EMBL" id="CP000750">
    <property type="protein sequence ID" value="ABS04150.1"/>
    <property type="molecule type" value="Genomic_DNA"/>
</dbReference>
<name>A6WBG1_KINRD</name>
<organism evidence="1 2">
    <name type="scientific">Kineococcus radiotolerans (strain ATCC BAA-149 / DSM 14245 / SRS30216)</name>
    <dbReference type="NCBI Taxonomy" id="266940"/>
    <lineage>
        <taxon>Bacteria</taxon>
        <taxon>Bacillati</taxon>
        <taxon>Actinomycetota</taxon>
        <taxon>Actinomycetes</taxon>
        <taxon>Kineosporiales</taxon>
        <taxon>Kineosporiaceae</taxon>
        <taxon>Kineococcus</taxon>
    </lineage>
</organism>
<dbReference type="OrthoDB" id="9880005at2"/>
<keyword evidence="2" id="KW-1185">Reference proteome</keyword>
<dbReference type="KEGG" id="kra:Krad_2678"/>
<protein>
    <submittedName>
        <fullName evidence="1">Uncharacterized protein</fullName>
    </submittedName>
</protein>
<proteinExistence type="predicted"/>
<gene>
    <name evidence="1" type="ordered locus">Krad_2678</name>
</gene>
<dbReference type="Proteomes" id="UP000001116">
    <property type="component" value="Chromosome"/>
</dbReference>
<dbReference type="STRING" id="266940.Krad_2678"/>
<evidence type="ECO:0000313" key="1">
    <source>
        <dbReference type="EMBL" id="ABS04150.1"/>
    </source>
</evidence>
<dbReference type="HOGENOM" id="CLU_2232920_0_0_11"/>
<reference evidence="2" key="1">
    <citation type="journal article" date="2008" name="PLoS ONE">
        <title>Survival in nuclear waste, extreme resistance, and potential applications gleaned from the genome sequence of Kineococcus radiotolerans SRS30216.</title>
        <authorList>
            <person name="Bagwell C.E."/>
            <person name="Bhat S."/>
            <person name="Hawkins G.M."/>
            <person name="Smith B.W."/>
            <person name="Biswas T."/>
            <person name="Hoover T.R."/>
            <person name="Saunders E."/>
            <person name="Han C.S."/>
            <person name="Tsodikov O.V."/>
            <person name="Shimkets L.J."/>
        </authorList>
    </citation>
    <scope>NUCLEOTIDE SEQUENCE [LARGE SCALE GENOMIC DNA]</scope>
    <source>
        <strain evidence="2">ATCC BAA-149 / DSM 14245 / SRS30216</strain>
    </source>
</reference>
<accession>A6WBG1</accession>
<sequence>MTQGFIPERDEAGNENWEVLRVDLGFEVPDDVLDDAPSWRARTPRRYADYRPLEGRDIVDFLLDNGVSVGAHDLTIADWAARDLDPATLLTLLSWVRRATAGPSA</sequence>